<evidence type="ECO:0000259" key="2">
    <source>
        <dbReference type="PROSITE" id="PS50125"/>
    </source>
</evidence>
<dbReference type="PANTHER" id="PTHR43081:SF1">
    <property type="entry name" value="ADENYLATE CYCLASE, TERMINAL-DIFFERENTIATION SPECIFIC"/>
    <property type="match status" value="1"/>
</dbReference>
<dbReference type="PANTHER" id="PTHR43081">
    <property type="entry name" value="ADENYLATE CYCLASE, TERMINAL-DIFFERENTIATION SPECIFIC-RELATED"/>
    <property type="match status" value="1"/>
</dbReference>
<dbReference type="CDD" id="cd07302">
    <property type="entry name" value="CHD"/>
    <property type="match status" value="1"/>
</dbReference>
<evidence type="ECO:0000256" key="1">
    <source>
        <dbReference type="SAM" id="MobiDB-lite"/>
    </source>
</evidence>
<dbReference type="EMBL" id="LAZR01051938">
    <property type="protein sequence ID" value="KKK84073.1"/>
    <property type="molecule type" value="Genomic_DNA"/>
</dbReference>
<name>A0A0F8YRK2_9ZZZZ</name>
<accession>A0A0F8YRK2</accession>
<dbReference type="Gene3D" id="3.30.70.1230">
    <property type="entry name" value="Nucleotide cyclase"/>
    <property type="match status" value="1"/>
</dbReference>
<dbReference type="Pfam" id="PF00211">
    <property type="entry name" value="Guanylate_cyc"/>
    <property type="match status" value="1"/>
</dbReference>
<dbReference type="SUPFAM" id="SSF55073">
    <property type="entry name" value="Nucleotide cyclase"/>
    <property type="match status" value="1"/>
</dbReference>
<evidence type="ECO:0000313" key="3">
    <source>
        <dbReference type="EMBL" id="KKK84073.1"/>
    </source>
</evidence>
<dbReference type="GO" id="GO:0009190">
    <property type="term" value="P:cyclic nucleotide biosynthetic process"/>
    <property type="evidence" value="ECO:0007669"/>
    <property type="project" value="InterPro"/>
</dbReference>
<feature type="non-terminal residue" evidence="3">
    <location>
        <position position="1"/>
    </location>
</feature>
<protein>
    <recommendedName>
        <fullName evidence="2">Guanylate cyclase domain-containing protein</fullName>
    </recommendedName>
</protein>
<dbReference type="GO" id="GO:0035556">
    <property type="term" value="P:intracellular signal transduction"/>
    <property type="evidence" value="ECO:0007669"/>
    <property type="project" value="InterPro"/>
</dbReference>
<dbReference type="InterPro" id="IPR001054">
    <property type="entry name" value="A/G_cyclase"/>
</dbReference>
<feature type="region of interest" description="Disordered" evidence="1">
    <location>
        <begin position="112"/>
        <end position="144"/>
    </location>
</feature>
<feature type="compositionally biased region" description="Low complexity" evidence="1">
    <location>
        <begin position="112"/>
        <end position="140"/>
    </location>
</feature>
<gene>
    <name evidence="3" type="ORF">LCGC14_2787020</name>
</gene>
<dbReference type="InterPro" id="IPR050697">
    <property type="entry name" value="Adenylyl/Guanylyl_Cyclase_3/4"/>
</dbReference>
<dbReference type="InterPro" id="IPR029787">
    <property type="entry name" value="Nucleotide_cyclase"/>
</dbReference>
<sequence>IRKSMKSAVLIRVGIHTGNAIIEKHDIFGDVVNTASRFESSANPSEIYISEDTYKALSDKDEITVRYIKDISLKGKSEPFKAYKAYWDPSEIEKDEAAEAEAKILETQQAAEVTAAEDTVQQTRPAAPQAAGAPGASPAATVADTPESQTIMQADVLKNGNELVQLYLYCEENSFMQQMSTTKQSMVSQLQSAGRKDTLFFGEQALWFFKNTIVTGRLQNADFPITNMAISRAPVNIGIRNGEGYLNVQTPGGEKVNLVEIEAGGAKTQVSPNMEYPLGKSGRIIFSVCFPVEYSVYKGRFLTLRFYAMEQCVREVMNMSLDQVWKNFHTETSRMLVIGS</sequence>
<dbReference type="AlphaFoldDB" id="A0A0F8YRK2"/>
<reference evidence="3" key="1">
    <citation type="journal article" date="2015" name="Nature">
        <title>Complex archaea that bridge the gap between prokaryotes and eukaryotes.</title>
        <authorList>
            <person name="Spang A."/>
            <person name="Saw J.H."/>
            <person name="Jorgensen S.L."/>
            <person name="Zaremba-Niedzwiedzka K."/>
            <person name="Martijn J."/>
            <person name="Lind A.E."/>
            <person name="van Eijk R."/>
            <person name="Schleper C."/>
            <person name="Guy L."/>
            <person name="Ettema T.J."/>
        </authorList>
    </citation>
    <scope>NUCLEOTIDE SEQUENCE</scope>
</reference>
<dbReference type="PROSITE" id="PS50125">
    <property type="entry name" value="GUANYLATE_CYCLASE_2"/>
    <property type="match status" value="1"/>
</dbReference>
<feature type="domain" description="Guanylate cyclase" evidence="2">
    <location>
        <begin position="1"/>
        <end position="39"/>
    </location>
</feature>
<organism evidence="3">
    <name type="scientific">marine sediment metagenome</name>
    <dbReference type="NCBI Taxonomy" id="412755"/>
    <lineage>
        <taxon>unclassified sequences</taxon>
        <taxon>metagenomes</taxon>
        <taxon>ecological metagenomes</taxon>
    </lineage>
</organism>
<comment type="caution">
    <text evidence="3">The sequence shown here is derived from an EMBL/GenBank/DDBJ whole genome shotgun (WGS) entry which is preliminary data.</text>
</comment>
<proteinExistence type="predicted"/>